<dbReference type="Gene3D" id="3.10.10.10">
    <property type="entry name" value="HIV Type 1 Reverse Transcriptase, subunit A, domain 1"/>
    <property type="match status" value="1"/>
</dbReference>
<dbReference type="PANTHER" id="PTHR37984">
    <property type="entry name" value="PROTEIN CBG26694"/>
    <property type="match status" value="1"/>
</dbReference>
<dbReference type="Pfam" id="PF17919">
    <property type="entry name" value="RT_RNaseH_2"/>
    <property type="match status" value="1"/>
</dbReference>
<dbReference type="OMA" id="VWHETAT"/>
<dbReference type="InterPro" id="IPR041577">
    <property type="entry name" value="RT_RNaseH_2"/>
</dbReference>
<dbReference type="RefSeq" id="XP_017304659.1">
    <property type="nucleotide sequence ID" value="XM_017449170.1"/>
</dbReference>
<feature type="domain" description="Reverse transcriptase" evidence="2">
    <location>
        <begin position="75"/>
        <end position="252"/>
    </location>
</feature>
<sequence>MLGLIQRLHLIDKIPSQKEIIESNKDLFQGLGKFEGVKYEIKLKPGNIPIVRPPRRVPISIKDKLKQTLDSMVKDQIIEKINYPKNWCSNMVVLEKPNKELRICIDPVDLNQHLVREFHLIPTIEEIKSRLSGKKVFSLVDLKQGFYQIPLHPKSTDLCTFSTPFGYYKYLRLPFGISTAPEVFFKITQKSFEDIENVLVYFDDILIATEDETSHVKTLNQVLQRARELNIRLNEEKFKYLKTEIKYLGFEFSADGCKIDQERIEAIQVLTPPTNVKQLQSVLGMFNFLREFIPTMAEITAPLRILLRKNIDWHWTSVQQEAFEKLKSIVSTTPVLKHFDSRQDVTIQCDASQNGLGACLLQNKQKNINTLISNRLVKMRLALLQYDLEVTYLPGRQMLVADLLSRNYIQRAYDNEIQIKGYVHNLNAVELSLSNELMVSEDGLLYYNNRVVIPEALKSSALKSLHSGHMGVQKTILRAQETMYWINIQNDIESYIKRYLGKVHNNLKSNMKQSQVTKTVL</sequence>
<dbReference type="InterPro" id="IPR043128">
    <property type="entry name" value="Rev_trsase/Diguanyl_cyclase"/>
</dbReference>
<dbReference type="Pfam" id="PF17921">
    <property type="entry name" value="Integrase_H2C2"/>
    <property type="match status" value="1"/>
</dbReference>
<evidence type="ECO:0000256" key="1">
    <source>
        <dbReference type="ARBA" id="ARBA00012493"/>
    </source>
</evidence>
<dbReference type="SUPFAM" id="SSF56672">
    <property type="entry name" value="DNA/RNA polymerases"/>
    <property type="match status" value="1"/>
</dbReference>
<dbReference type="FunFam" id="3.30.70.270:FF:000026">
    <property type="entry name" value="Transposon Ty3-G Gag-Pol polyprotein"/>
    <property type="match status" value="1"/>
</dbReference>
<dbReference type="Proteomes" id="UP000079169">
    <property type="component" value="Unplaced"/>
</dbReference>
<dbReference type="PaxDb" id="121845-A0A1S4ER27"/>
<dbReference type="STRING" id="121845.A0A1S4ER27"/>
<dbReference type="Gene3D" id="1.10.340.70">
    <property type="match status" value="1"/>
</dbReference>
<evidence type="ECO:0000259" key="2">
    <source>
        <dbReference type="PROSITE" id="PS50878"/>
    </source>
</evidence>
<dbReference type="EC" id="2.7.7.49" evidence="1"/>
<dbReference type="CDD" id="cd01647">
    <property type="entry name" value="RT_LTR"/>
    <property type="match status" value="1"/>
</dbReference>
<dbReference type="InterPro" id="IPR050951">
    <property type="entry name" value="Retrovirus_Pol_polyprotein"/>
</dbReference>
<evidence type="ECO:0000313" key="4">
    <source>
        <dbReference type="RefSeq" id="XP_017304659.1"/>
    </source>
</evidence>
<name>A0A1S4ER27_DIACI</name>
<dbReference type="InterPro" id="IPR043502">
    <property type="entry name" value="DNA/RNA_pol_sf"/>
</dbReference>
<organism evidence="3 4">
    <name type="scientific">Diaphorina citri</name>
    <name type="common">Asian citrus psyllid</name>
    <dbReference type="NCBI Taxonomy" id="121845"/>
    <lineage>
        <taxon>Eukaryota</taxon>
        <taxon>Metazoa</taxon>
        <taxon>Ecdysozoa</taxon>
        <taxon>Arthropoda</taxon>
        <taxon>Hexapoda</taxon>
        <taxon>Insecta</taxon>
        <taxon>Pterygota</taxon>
        <taxon>Neoptera</taxon>
        <taxon>Paraneoptera</taxon>
        <taxon>Hemiptera</taxon>
        <taxon>Sternorrhyncha</taxon>
        <taxon>Psylloidea</taxon>
        <taxon>Psyllidae</taxon>
        <taxon>Diaphorininae</taxon>
        <taxon>Diaphorina</taxon>
    </lineage>
</organism>
<keyword evidence="3" id="KW-1185">Reference proteome</keyword>
<proteinExistence type="predicted"/>
<dbReference type="PROSITE" id="PS50878">
    <property type="entry name" value="RT_POL"/>
    <property type="match status" value="1"/>
</dbReference>
<reference evidence="4" key="1">
    <citation type="submission" date="2025-08" db="UniProtKB">
        <authorList>
            <consortium name="RefSeq"/>
        </authorList>
    </citation>
    <scope>IDENTIFICATION</scope>
</reference>
<dbReference type="Gene3D" id="3.30.70.270">
    <property type="match status" value="2"/>
</dbReference>
<dbReference type="GeneID" id="108254176"/>
<dbReference type="InterPro" id="IPR000477">
    <property type="entry name" value="RT_dom"/>
</dbReference>
<evidence type="ECO:0000313" key="3">
    <source>
        <dbReference type="Proteomes" id="UP000079169"/>
    </source>
</evidence>
<protein>
    <recommendedName>
        <fullName evidence="1">RNA-directed DNA polymerase</fullName>
        <ecNumber evidence="1">2.7.7.49</ecNumber>
    </recommendedName>
</protein>
<gene>
    <name evidence="4" type="primary">LOC108254176</name>
</gene>
<dbReference type="KEGG" id="dci:108254176"/>
<dbReference type="InterPro" id="IPR041588">
    <property type="entry name" value="Integrase_H2C2"/>
</dbReference>
<accession>A0A1S4ER27</accession>
<dbReference type="AlphaFoldDB" id="A0A1S4ER27"/>
<dbReference type="GO" id="GO:0003964">
    <property type="term" value="F:RNA-directed DNA polymerase activity"/>
    <property type="evidence" value="ECO:0007669"/>
    <property type="project" value="UniProtKB-EC"/>
</dbReference>
<dbReference type="Pfam" id="PF00078">
    <property type="entry name" value="RVT_1"/>
    <property type="match status" value="1"/>
</dbReference>
<dbReference type="PANTHER" id="PTHR37984:SF8">
    <property type="entry name" value="CCHC-TYPE DOMAIN-CONTAINING PROTEIN"/>
    <property type="match status" value="1"/>
</dbReference>